<dbReference type="Proteomes" id="UP000077115">
    <property type="component" value="Unassembled WGS sequence"/>
</dbReference>
<dbReference type="GO" id="GO:0005524">
    <property type="term" value="F:ATP binding"/>
    <property type="evidence" value="ECO:0007669"/>
    <property type="project" value="UniProtKB-UniRule"/>
</dbReference>
<dbReference type="VEuPathDB" id="FungiDB:BDEG_24786"/>
<dbReference type="EMBL" id="DS022305">
    <property type="protein sequence ID" value="OAJ41142.1"/>
    <property type="molecule type" value="Genomic_DNA"/>
</dbReference>
<keyword evidence="2" id="KW-0808">Transferase</keyword>
<dbReference type="PROSITE" id="PS00108">
    <property type="entry name" value="PROTEIN_KINASE_ST"/>
    <property type="match status" value="1"/>
</dbReference>
<keyword evidence="5 6" id="KW-0067">ATP-binding</keyword>
<feature type="compositionally biased region" description="Polar residues" evidence="7">
    <location>
        <begin position="595"/>
        <end position="616"/>
    </location>
</feature>
<dbReference type="STRING" id="403673.A0A177WMR3"/>
<dbReference type="eggNOG" id="KOG0596">
    <property type="taxonomic scope" value="Eukaryota"/>
</dbReference>
<dbReference type="GO" id="GO:0098813">
    <property type="term" value="P:nuclear chromosome segregation"/>
    <property type="evidence" value="ECO:0007669"/>
    <property type="project" value="UniProtKB-ARBA"/>
</dbReference>
<dbReference type="InterPro" id="IPR000719">
    <property type="entry name" value="Prot_kinase_dom"/>
</dbReference>
<evidence type="ECO:0000256" key="7">
    <source>
        <dbReference type="SAM" id="MobiDB-lite"/>
    </source>
</evidence>
<feature type="region of interest" description="Disordered" evidence="7">
    <location>
        <begin position="595"/>
        <end position="617"/>
    </location>
</feature>
<dbReference type="InterPro" id="IPR017441">
    <property type="entry name" value="Protein_kinase_ATP_BS"/>
</dbReference>
<feature type="region of interest" description="Disordered" evidence="7">
    <location>
        <begin position="223"/>
        <end position="278"/>
    </location>
</feature>
<dbReference type="FunFam" id="1.10.510.10:FF:000224">
    <property type="entry name" value="serine/threonine-protein kinase mph1 isoform X1"/>
    <property type="match status" value="1"/>
</dbReference>
<feature type="domain" description="Protein kinase" evidence="8">
    <location>
        <begin position="727"/>
        <end position="998"/>
    </location>
</feature>
<dbReference type="SMART" id="SM00777">
    <property type="entry name" value="Mad3_BUB1_I"/>
    <property type="match status" value="1"/>
</dbReference>
<keyword evidence="3 6" id="KW-0547">Nucleotide-binding</keyword>
<dbReference type="GO" id="GO:0004674">
    <property type="term" value="F:protein serine/threonine kinase activity"/>
    <property type="evidence" value="ECO:0007669"/>
    <property type="project" value="UniProtKB-KW"/>
</dbReference>
<dbReference type="PROSITE" id="PS50011">
    <property type="entry name" value="PROTEIN_KINASE_DOM"/>
    <property type="match status" value="1"/>
</dbReference>
<dbReference type="Gene3D" id="1.10.510.10">
    <property type="entry name" value="Transferase(Phosphotransferase) domain 1"/>
    <property type="match status" value="1"/>
</dbReference>
<dbReference type="GO" id="GO:0000776">
    <property type="term" value="C:kinetochore"/>
    <property type="evidence" value="ECO:0007669"/>
    <property type="project" value="TreeGrafter"/>
</dbReference>
<feature type="compositionally biased region" description="Polar residues" evidence="7">
    <location>
        <begin position="343"/>
        <end position="352"/>
    </location>
</feature>
<dbReference type="SUPFAM" id="SSF56112">
    <property type="entry name" value="Protein kinase-like (PK-like)"/>
    <property type="match status" value="1"/>
</dbReference>
<dbReference type="GO" id="GO:0005634">
    <property type="term" value="C:nucleus"/>
    <property type="evidence" value="ECO:0007669"/>
    <property type="project" value="TreeGrafter"/>
</dbReference>
<dbReference type="SMR" id="A0A177WMR3"/>
<evidence type="ECO:0000256" key="1">
    <source>
        <dbReference type="ARBA" id="ARBA00022527"/>
    </source>
</evidence>
<evidence type="ECO:0000256" key="5">
    <source>
        <dbReference type="ARBA" id="ARBA00022840"/>
    </source>
</evidence>
<dbReference type="Gene3D" id="1.25.40.430">
    <property type="match status" value="1"/>
</dbReference>
<reference evidence="10 11" key="2">
    <citation type="submission" date="2016-05" db="EMBL/GenBank/DDBJ databases">
        <title>Lineage-specific infection strategies underlie the spectrum of fungal disease in amphibians.</title>
        <authorList>
            <person name="Cuomo C.A."/>
            <person name="Farrer R.A."/>
            <person name="James T."/>
            <person name="Longcore J."/>
            <person name="Birren B."/>
        </authorList>
    </citation>
    <scope>NUCLEOTIDE SEQUENCE [LARGE SCALE GENOMIC DNA]</scope>
    <source>
        <strain evidence="10 11">JEL423</strain>
    </source>
</reference>
<evidence type="ECO:0000313" key="11">
    <source>
        <dbReference type="Proteomes" id="UP000077115"/>
    </source>
</evidence>
<evidence type="ECO:0000313" key="10">
    <source>
        <dbReference type="EMBL" id="OAJ41142.1"/>
    </source>
</evidence>
<feature type="compositionally biased region" description="Low complexity" evidence="7">
    <location>
        <begin position="256"/>
        <end position="272"/>
    </location>
</feature>
<keyword evidence="4" id="KW-0418">Kinase</keyword>
<evidence type="ECO:0000256" key="4">
    <source>
        <dbReference type="ARBA" id="ARBA00022777"/>
    </source>
</evidence>
<sequence>MESQQQLANDASYPQTPAAWYSLITAARTNSSSNSHILALLKTATQRLPMDQYRNDPLLLNVWLEYLSLLKTTKADDVTTIADAFKLLKAARVGASIPRFHLSYAAFESSLGHMDKAESILSAAIAAGLQPSDELQSALSNLVSSNEYSNKENSYSHKDASACIDTASSNTANVPDPPCSRSKSILTSILPDSSKNSTLNHPSVSIIKDLPLLNRRPLREKTVQDVLTRPSSETELHSLKLPTLRNNDTSTFKPCESSIPSESSQESDISEITPHISPKVTKDAISNLSSSSVDISELVQRPSHTKRSSDSLLQSASFKFSTPLQSIQQTRSRLGKLERPVSTPDQNNTVSSAAPKYSDPLSRLTLKRTNLGPPERVTKTPVEIIQKPTLDEPVLENNDLLQKSLFDPIERLRSAYRKVENTTLESANHTLTNLHSPLTQTCFKSAEPDKCFGLEQTHQTPASPVFSNERCISEDDDDHIAMDLSTTLAPAIFKHVEQPLQFTDNRRVPTSLSTPIVSSIKLKRDRCNLEDASGLSKVPFTDTVKSASDTDEYGHRINQKNCNSTHHSPADSVTSSSMALVSNAALVSCQSKSTTESPDAQATSSINGSFTSQYSTDSEKTVSKSSLTFLNDSGTSSISTPRNYTTTGDVANTFFEQDTNRTQTALSQNVMLATPAQSTLPSQSAAHHSFEKNASCSYTEYSIPLQSDALTSTFNKKDTFTVNGTSYQRIELVGRGASSKVFKVLCETQPNQTTVYALKKVKLRGQDPSVVDGYINEISLLKKLAHHERIIRLVDAEINMQSGVMLMVLEYGEIDLAHLLKKSEGAPLSINFIRNYWEQMLQAVQAIHDQNIIHSDLKPANFLMVEGCLKLIDFGIAKTIPNDTTNIQRDHQTGTANYMAPEAIVFVESNGVREGYVKLGRASDVWSLGCILYQFVYGHPPFGHMSLIQKLHSIVDPRHKIIYPPTEDTMLPLIIQSCLQRNPKLRLTIQELLDHEFLHPDSCVVSVDLVRRILKQAAKIGLNNDNIEHVLKDVMDTIQPSKVI</sequence>
<dbReference type="OrthoDB" id="20524at2759"/>
<dbReference type="AlphaFoldDB" id="A0A177WMR3"/>
<dbReference type="InterPro" id="IPR008271">
    <property type="entry name" value="Ser/Thr_kinase_AS"/>
</dbReference>
<dbReference type="GO" id="GO:0004712">
    <property type="term" value="F:protein serine/threonine/tyrosine kinase activity"/>
    <property type="evidence" value="ECO:0007669"/>
    <property type="project" value="TreeGrafter"/>
</dbReference>
<dbReference type="CDD" id="cd14131">
    <property type="entry name" value="PKc_Mps1"/>
    <property type="match status" value="1"/>
</dbReference>
<evidence type="ECO:0000259" key="8">
    <source>
        <dbReference type="PROSITE" id="PS50011"/>
    </source>
</evidence>
<evidence type="ECO:0000256" key="6">
    <source>
        <dbReference type="PROSITE-ProRule" id="PRU10141"/>
    </source>
</evidence>
<dbReference type="GO" id="GO:0033316">
    <property type="term" value="P:meiotic spindle assembly checkpoint signaling"/>
    <property type="evidence" value="ECO:0007669"/>
    <property type="project" value="TreeGrafter"/>
</dbReference>
<feature type="region of interest" description="Disordered" evidence="7">
    <location>
        <begin position="545"/>
        <end position="575"/>
    </location>
</feature>
<evidence type="ECO:0000256" key="3">
    <source>
        <dbReference type="ARBA" id="ARBA00022741"/>
    </source>
</evidence>
<dbReference type="PANTHER" id="PTHR22974">
    <property type="entry name" value="MIXED LINEAGE PROTEIN KINASE"/>
    <property type="match status" value="1"/>
</dbReference>
<feature type="compositionally biased region" description="Polar residues" evidence="7">
    <location>
        <begin position="559"/>
        <end position="575"/>
    </location>
</feature>
<accession>A0A177WMR3</accession>
<dbReference type="PROSITE" id="PS51489">
    <property type="entry name" value="BUB1_N"/>
    <property type="match status" value="1"/>
</dbReference>
<evidence type="ECO:0000256" key="2">
    <source>
        <dbReference type="ARBA" id="ARBA00022679"/>
    </source>
</evidence>
<dbReference type="Gene3D" id="3.30.200.20">
    <property type="entry name" value="Phosphorylase Kinase, domain 1"/>
    <property type="match status" value="1"/>
</dbReference>
<protein>
    <recommendedName>
        <fullName evidence="12">Protein kinase domain-containing protein</fullName>
    </recommendedName>
</protein>
<keyword evidence="1" id="KW-0723">Serine/threonine-protein kinase</keyword>
<dbReference type="InterPro" id="IPR011009">
    <property type="entry name" value="Kinase-like_dom_sf"/>
</dbReference>
<dbReference type="PANTHER" id="PTHR22974:SF21">
    <property type="entry name" value="DUAL SPECIFICITY PROTEIN KINASE TTK"/>
    <property type="match status" value="1"/>
</dbReference>
<dbReference type="PROSITE" id="PS00107">
    <property type="entry name" value="PROTEIN_KINASE_ATP"/>
    <property type="match status" value="1"/>
</dbReference>
<reference evidence="10 11" key="1">
    <citation type="submission" date="2006-10" db="EMBL/GenBank/DDBJ databases">
        <title>The Genome Sequence of Batrachochytrium dendrobatidis JEL423.</title>
        <authorList>
            <consortium name="The Broad Institute Genome Sequencing Platform"/>
            <person name="Birren B."/>
            <person name="Lander E."/>
            <person name="Galagan J."/>
            <person name="Cuomo C."/>
            <person name="Devon K."/>
            <person name="Jaffe D."/>
            <person name="Butler J."/>
            <person name="Alvarez P."/>
            <person name="Gnerre S."/>
            <person name="Grabherr M."/>
            <person name="Kleber M."/>
            <person name="Mauceli E."/>
            <person name="Brockman W."/>
            <person name="Young S."/>
            <person name="LaButti K."/>
            <person name="Sykes S."/>
            <person name="DeCaprio D."/>
            <person name="Crawford M."/>
            <person name="Koehrsen M."/>
            <person name="Engels R."/>
            <person name="Montgomery P."/>
            <person name="Pearson M."/>
            <person name="Howarth C."/>
            <person name="Larson L."/>
            <person name="White J."/>
            <person name="O'Leary S."/>
            <person name="Kodira C."/>
            <person name="Zeng Q."/>
            <person name="Yandava C."/>
            <person name="Alvarado L."/>
            <person name="Longcore J."/>
            <person name="James T."/>
        </authorList>
    </citation>
    <scope>NUCLEOTIDE SEQUENCE [LARGE SCALE GENOMIC DNA]</scope>
    <source>
        <strain evidence="10 11">JEL423</strain>
    </source>
</reference>
<dbReference type="Pfam" id="PF00069">
    <property type="entry name" value="Pkinase"/>
    <property type="match status" value="1"/>
</dbReference>
<organism evidence="10 11">
    <name type="scientific">Batrachochytrium dendrobatidis (strain JEL423)</name>
    <dbReference type="NCBI Taxonomy" id="403673"/>
    <lineage>
        <taxon>Eukaryota</taxon>
        <taxon>Fungi</taxon>
        <taxon>Fungi incertae sedis</taxon>
        <taxon>Chytridiomycota</taxon>
        <taxon>Chytridiomycota incertae sedis</taxon>
        <taxon>Chytridiomycetes</taxon>
        <taxon>Rhizophydiales</taxon>
        <taxon>Rhizophydiales incertae sedis</taxon>
        <taxon>Batrachochytrium</taxon>
    </lineage>
</organism>
<dbReference type="GO" id="GO:0007094">
    <property type="term" value="P:mitotic spindle assembly checkpoint signaling"/>
    <property type="evidence" value="ECO:0007669"/>
    <property type="project" value="TreeGrafter"/>
</dbReference>
<feature type="domain" description="BUB1 N-terminal" evidence="9">
    <location>
        <begin position="1"/>
        <end position="172"/>
    </location>
</feature>
<gene>
    <name evidence="10" type="ORF">BDEG_24786</name>
</gene>
<dbReference type="InterPro" id="IPR013212">
    <property type="entry name" value="Mad3/Bub1_I"/>
</dbReference>
<feature type="binding site" evidence="6">
    <location>
        <position position="759"/>
    </location>
    <ligand>
        <name>ATP</name>
        <dbReference type="ChEBI" id="CHEBI:30616"/>
    </ligand>
</feature>
<dbReference type="FunFam" id="3.30.200.20:FF:000131">
    <property type="entry name" value="Dual specificity protein kinase TTK"/>
    <property type="match status" value="1"/>
</dbReference>
<proteinExistence type="predicted"/>
<dbReference type="Pfam" id="PF08311">
    <property type="entry name" value="Mad3_BUB1_I"/>
    <property type="match status" value="1"/>
</dbReference>
<dbReference type="SMART" id="SM00220">
    <property type="entry name" value="S_TKc"/>
    <property type="match status" value="1"/>
</dbReference>
<dbReference type="InterPro" id="IPR027084">
    <property type="entry name" value="Mps1_cat"/>
</dbReference>
<feature type="region of interest" description="Disordered" evidence="7">
    <location>
        <begin position="324"/>
        <end position="375"/>
    </location>
</feature>
<evidence type="ECO:0008006" key="12">
    <source>
        <dbReference type="Google" id="ProtNLM"/>
    </source>
</evidence>
<name>A0A177WMR3_BATDL</name>
<dbReference type="GO" id="GO:0034501">
    <property type="term" value="P:protein localization to kinetochore"/>
    <property type="evidence" value="ECO:0007669"/>
    <property type="project" value="TreeGrafter"/>
</dbReference>
<evidence type="ECO:0000259" key="9">
    <source>
        <dbReference type="PROSITE" id="PS51489"/>
    </source>
</evidence>